<keyword evidence="3" id="KW-1003">Cell membrane</keyword>
<dbReference type="Proteomes" id="UP000268829">
    <property type="component" value="Unassembled WGS sequence"/>
</dbReference>
<dbReference type="PANTHER" id="PTHR43266">
    <property type="entry name" value="MACROLIDE-EFFLUX PROTEIN"/>
    <property type="match status" value="1"/>
</dbReference>
<evidence type="ECO:0000259" key="8">
    <source>
        <dbReference type="PROSITE" id="PS50850"/>
    </source>
</evidence>
<dbReference type="CDD" id="cd06173">
    <property type="entry name" value="MFS_MefA_like"/>
    <property type="match status" value="1"/>
</dbReference>
<keyword evidence="4 7" id="KW-0812">Transmembrane</keyword>
<feature type="transmembrane region" description="Helical" evidence="7">
    <location>
        <begin position="12"/>
        <end position="36"/>
    </location>
</feature>
<comment type="subcellular location">
    <subcellularLocation>
        <location evidence="1">Cell membrane</location>
        <topology evidence="1">Multi-pass membrane protein</topology>
    </subcellularLocation>
</comment>
<evidence type="ECO:0000313" key="10">
    <source>
        <dbReference type="Proteomes" id="UP000268829"/>
    </source>
</evidence>
<feature type="transmembrane region" description="Helical" evidence="7">
    <location>
        <begin position="254"/>
        <end position="272"/>
    </location>
</feature>
<accession>A0A3M8B253</accession>
<dbReference type="InterPro" id="IPR011701">
    <property type="entry name" value="MFS"/>
</dbReference>
<sequence>MAKMLQNRYVRAILLSGLFLQIGIWVRNFAILLYVMDHTGGDPFAVSMISVAEYAPIFLFSFIAGTFADRWRPRRTMVWCDLLSALSVIAVLITFMLGTWKAIFFATLISAVLSQFSQPSGMKLFKLHVPAEQLQAGMSAYQTLFAVFMVLGPILGTFVFQQWGMEVSMVITAVAFLASAGVLYLLPPDRVETEEKKDSALLAEMASGIRYVLSSRVLSLLGVCFLAAGFGIGMVQPLAIFLVTEQLHLPKESLQWLLMVQGMGMIVGGALTMSLAKNVPPQRLLVMGMLGNAVALGICGVSTQLWLTLLAQLVSGLLLPCIHIGINTMLLKYTESSFIGRVNGILTPLFTGAMVIMMSISGVLKQHLPLVIIYAFSAALFIIGLSFILPLYRMKEGKVGSDAEQVGSY</sequence>
<dbReference type="PROSITE" id="PS50850">
    <property type="entry name" value="MFS"/>
    <property type="match status" value="1"/>
</dbReference>
<evidence type="ECO:0000256" key="1">
    <source>
        <dbReference type="ARBA" id="ARBA00004651"/>
    </source>
</evidence>
<organism evidence="9 10">
    <name type="scientific">Brevibacillus gelatini</name>
    <dbReference type="NCBI Taxonomy" id="1655277"/>
    <lineage>
        <taxon>Bacteria</taxon>
        <taxon>Bacillati</taxon>
        <taxon>Bacillota</taxon>
        <taxon>Bacilli</taxon>
        <taxon>Bacillales</taxon>
        <taxon>Paenibacillaceae</taxon>
        <taxon>Brevibacillus</taxon>
    </lineage>
</organism>
<reference evidence="9 10" key="1">
    <citation type="submission" date="2018-10" db="EMBL/GenBank/DDBJ databases">
        <title>Phylogenomics of Brevibacillus.</title>
        <authorList>
            <person name="Dunlap C."/>
        </authorList>
    </citation>
    <scope>NUCLEOTIDE SEQUENCE [LARGE SCALE GENOMIC DNA]</scope>
    <source>
        <strain evidence="9 10">DSM 100115</strain>
    </source>
</reference>
<dbReference type="Gene3D" id="1.20.1250.20">
    <property type="entry name" value="MFS general substrate transporter like domains"/>
    <property type="match status" value="2"/>
</dbReference>
<dbReference type="InterPro" id="IPR036259">
    <property type="entry name" value="MFS_trans_sf"/>
</dbReference>
<evidence type="ECO:0000313" key="9">
    <source>
        <dbReference type="EMBL" id="RNB57392.1"/>
    </source>
</evidence>
<evidence type="ECO:0000256" key="7">
    <source>
        <dbReference type="SAM" id="Phobius"/>
    </source>
</evidence>
<keyword evidence="6 7" id="KW-0472">Membrane</keyword>
<evidence type="ECO:0000256" key="2">
    <source>
        <dbReference type="ARBA" id="ARBA00022448"/>
    </source>
</evidence>
<feature type="transmembrane region" description="Helical" evidence="7">
    <location>
        <begin position="48"/>
        <end position="67"/>
    </location>
</feature>
<dbReference type="OrthoDB" id="2942684at2"/>
<dbReference type="GO" id="GO:0022857">
    <property type="term" value="F:transmembrane transporter activity"/>
    <property type="evidence" value="ECO:0007669"/>
    <property type="project" value="InterPro"/>
</dbReference>
<keyword evidence="10" id="KW-1185">Reference proteome</keyword>
<feature type="transmembrane region" description="Helical" evidence="7">
    <location>
        <begin position="217"/>
        <end position="242"/>
    </location>
</feature>
<keyword evidence="2" id="KW-0813">Transport</keyword>
<protein>
    <submittedName>
        <fullName evidence="9">MFS transporter</fullName>
    </submittedName>
</protein>
<dbReference type="RefSeq" id="WP_122904718.1">
    <property type="nucleotide sequence ID" value="NZ_RHHS01000024.1"/>
</dbReference>
<keyword evidence="5 7" id="KW-1133">Transmembrane helix</keyword>
<evidence type="ECO:0000256" key="4">
    <source>
        <dbReference type="ARBA" id="ARBA00022692"/>
    </source>
</evidence>
<feature type="domain" description="Major facilitator superfamily (MFS) profile" evidence="8">
    <location>
        <begin position="9"/>
        <end position="396"/>
    </location>
</feature>
<feature type="transmembrane region" description="Helical" evidence="7">
    <location>
        <begin position="284"/>
        <end position="307"/>
    </location>
</feature>
<dbReference type="GO" id="GO:0005886">
    <property type="term" value="C:plasma membrane"/>
    <property type="evidence" value="ECO:0007669"/>
    <property type="project" value="UniProtKB-SubCell"/>
</dbReference>
<gene>
    <name evidence="9" type="ORF">EDM57_10520</name>
</gene>
<dbReference type="AlphaFoldDB" id="A0A3M8B253"/>
<dbReference type="InterPro" id="IPR020846">
    <property type="entry name" value="MFS_dom"/>
</dbReference>
<dbReference type="PANTHER" id="PTHR43266:SF8">
    <property type="entry name" value="MACROLIDE-EFFLUX PROTEIN"/>
    <property type="match status" value="1"/>
</dbReference>
<dbReference type="Pfam" id="PF07690">
    <property type="entry name" value="MFS_1"/>
    <property type="match status" value="1"/>
</dbReference>
<evidence type="ECO:0000256" key="5">
    <source>
        <dbReference type="ARBA" id="ARBA00022989"/>
    </source>
</evidence>
<dbReference type="SUPFAM" id="SSF103473">
    <property type="entry name" value="MFS general substrate transporter"/>
    <property type="match status" value="1"/>
</dbReference>
<comment type="caution">
    <text evidence="9">The sequence shown here is derived from an EMBL/GenBank/DDBJ whole genome shotgun (WGS) entry which is preliminary data.</text>
</comment>
<feature type="transmembrane region" description="Helical" evidence="7">
    <location>
        <begin position="370"/>
        <end position="392"/>
    </location>
</feature>
<feature type="transmembrane region" description="Helical" evidence="7">
    <location>
        <begin position="143"/>
        <end position="161"/>
    </location>
</feature>
<name>A0A3M8B253_9BACL</name>
<proteinExistence type="predicted"/>
<dbReference type="EMBL" id="RHHS01000024">
    <property type="protein sequence ID" value="RNB57392.1"/>
    <property type="molecule type" value="Genomic_DNA"/>
</dbReference>
<feature type="transmembrane region" description="Helical" evidence="7">
    <location>
        <begin position="345"/>
        <end position="364"/>
    </location>
</feature>
<evidence type="ECO:0000256" key="3">
    <source>
        <dbReference type="ARBA" id="ARBA00022475"/>
    </source>
</evidence>
<evidence type="ECO:0000256" key="6">
    <source>
        <dbReference type="ARBA" id="ARBA00023136"/>
    </source>
</evidence>
<feature type="transmembrane region" description="Helical" evidence="7">
    <location>
        <begin position="313"/>
        <end position="333"/>
    </location>
</feature>